<reference evidence="2" key="1">
    <citation type="submission" date="2025-08" db="UniProtKB">
        <authorList>
            <consortium name="Ensembl"/>
        </authorList>
    </citation>
    <scope>IDENTIFICATION</scope>
</reference>
<dbReference type="HOGENOM" id="CLU_149022_0_0_1"/>
<protein>
    <recommendedName>
        <fullName evidence="1">SAC domain-containing protein</fullName>
    </recommendedName>
</protein>
<dbReference type="AlphaFoldDB" id="S4R6U3"/>
<name>S4R6U3_PETMA</name>
<accession>S4R6U3</accession>
<dbReference type="GeneTree" id="ENSGT00940000155996"/>
<sequence length="109" mass="12506">AEPCEMELQPCKKHHFGIPKGDKVASAVEDKFLLKTLNHLKSNVAAPIKKKTQKDASGRDRLERRLLEELVKMFTDSDSFFFSPTFDLTSSVQRQRSCQRSKPLAWQEV</sequence>
<reference evidence="2" key="2">
    <citation type="submission" date="2025-09" db="UniProtKB">
        <authorList>
            <consortium name="Ensembl"/>
        </authorList>
    </citation>
    <scope>IDENTIFICATION</scope>
</reference>
<evidence type="ECO:0000313" key="2">
    <source>
        <dbReference type="Ensembl" id="ENSPMAP00000000923.1"/>
    </source>
</evidence>
<organism evidence="2">
    <name type="scientific">Petromyzon marinus</name>
    <name type="common">Sea lamprey</name>
    <dbReference type="NCBI Taxonomy" id="7757"/>
    <lineage>
        <taxon>Eukaryota</taxon>
        <taxon>Metazoa</taxon>
        <taxon>Chordata</taxon>
        <taxon>Craniata</taxon>
        <taxon>Vertebrata</taxon>
        <taxon>Cyclostomata</taxon>
        <taxon>Hyperoartia</taxon>
        <taxon>Petromyzontiformes</taxon>
        <taxon>Petromyzontidae</taxon>
        <taxon>Petromyzon</taxon>
    </lineage>
</organism>
<evidence type="ECO:0000259" key="1">
    <source>
        <dbReference type="Pfam" id="PF02383"/>
    </source>
</evidence>
<feature type="domain" description="SAC" evidence="1">
    <location>
        <begin position="45"/>
        <end position="99"/>
    </location>
</feature>
<dbReference type="InterPro" id="IPR002013">
    <property type="entry name" value="SAC_dom"/>
</dbReference>
<proteinExistence type="predicted"/>
<dbReference type="Pfam" id="PF02383">
    <property type="entry name" value="Syja_N"/>
    <property type="match status" value="1"/>
</dbReference>
<dbReference type="GO" id="GO:0016791">
    <property type="term" value="F:phosphatase activity"/>
    <property type="evidence" value="ECO:0007669"/>
    <property type="project" value="InterPro"/>
</dbReference>
<dbReference type="Ensembl" id="ENSPMAT00000000927.1">
    <property type="protein sequence ID" value="ENSPMAP00000000923.1"/>
    <property type="gene ID" value="ENSPMAG00000000840.1"/>
</dbReference>
<dbReference type="STRING" id="7757.ENSPMAP00000000923"/>